<proteinExistence type="predicted"/>
<evidence type="ECO:0000313" key="1">
    <source>
        <dbReference type="EMBL" id="SHJ55321.1"/>
    </source>
</evidence>
<organism evidence="2 3">
    <name type="scientific">Desulfofundulus thermosubterraneus DSM 16057</name>
    <dbReference type="NCBI Taxonomy" id="1121432"/>
    <lineage>
        <taxon>Bacteria</taxon>
        <taxon>Bacillati</taxon>
        <taxon>Bacillota</taxon>
        <taxon>Clostridia</taxon>
        <taxon>Eubacteriales</taxon>
        <taxon>Peptococcaceae</taxon>
        <taxon>Desulfofundulus</taxon>
    </lineage>
</organism>
<protein>
    <submittedName>
        <fullName evidence="2">Uncharacterized protein</fullName>
    </submittedName>
</protein>
<dbReference type="Proteomes" id="UP000184529">
    <property type="component" value="Unassembled WGS sequence"/>
</dbReference>
<name>A0A1M6MIF3_9FIRM</name>
<dbReference type="EMBL" id="FQZM01000040">
    <property type="protein sequence ID" value="SHJ55321.1"/>
    <property type="molecule type" value="Genomic_DNA"/>
</dbReference>
<sequence>MAKAKKQKKKKERSLLEKGATITYRCLQCNVEEEIPEEVVQYFDLVDPGDPTMPPRFACEKCGGEMHPKEPWQNSLEDSLEDIF</sequence>
<keyword evidence="3" id="KW-1185">Reference proteome</keyword>
<gene>
    <name evidence="1" type="ORF">SAMN02745219_02821</name>
    <name evidence="2" type="ORF">SAMN02745219_03444</name>
</gene>
<evidence type="ECO:0000313" key="2">
    <source>
        <dbReference type="EMBL" id="SHJ83227.1"/>
    </source>
</evidence>
<accession>A0A1M6MIF3</accession>
<reference evidence="3" key="1">
    <citation type="submission" date="2016-11" db="EMBL/GenBank/DDBJ databases">
        <authorList>
            <person name="Varghese N."/>
            <person name="Submissions S."/>
        </authorList>
    </citation>
    <scope>NUCLEOTIDE SEQUENCE [LARGE SCALE GENOMIC DNA]</scope>
    <source>
        <strain evidence="3">DSM 16057</strain>
    </source>
</reference>
<dbReference type="EMBL" id="FQZM01000071">
    <property type="protein sequence ID" value="SHJ83227.1"/>
    <property type="molecule type" value="Genomic_DNA"/>
</dbReference>
<evidence type="ECO:0000313" key="3">
    <source>
        <dbReference type="Proteomes" id="UP000184529"/>
    </source>
</evidence>
<reference evidence="2" key="2">
    <citation type="submission" date="2016-11" db="EMBL/GenBank/DDBJ databases">
        <authorList>
            <person name="Jaros S."/>
            <person name="Januszkiewicz K."/>
            <person name="Wedrychowicz H."/>
        </authorList>
    </citation>
    <scope>NUCLEOTIDE SEQUENCE [LARGE SCALE GENOMIC DNA]</scope>
    <source>
        <strain evidence="2">DSM 16057</strain>
    </source>
</reference>
<dbReference type="RefSeq" id="WP_242656344.1">
    <property type="nucleotide sequence ID" value="NZ_FQZM01000040.1"/>
</dbReference>
<dbReference type="AlphaFoldDB" id="A0A1M6MIF3"/>